<keyword evidence="2" id="KW-1185">Reference proteome</keyword>
<evidence type="ECO:0000313" key="2">
    <source>
        <dbReference type="Proteomes" id="UP000011531"/>
    </source>
</evidence>
<evidence type="ECO:0000313" key="1">
    <source>
        <dbReference type="EMBL" id="ELY67603.1"/>
    </source>
</evidence>
<reference evidence="1 2" key="1">
    <citation type="journal article" date="2014" name="PLoS Genet.">
        <title>Phylogenetically driven sequencing of extremely halophilic archaea reveals strategies for static and dynamic osmo-response.</title>
        <authorList>
            <person name="Becker E.A."/>
            <person name="Seitzer P.M."/>
            <person name="Tritt A."/>
            <person name="Larsen D."/>
            <person name="Krusor M."/>
            <person name="Yao A.I."/>
            <person name="Wu D."/>
            <person name="Madern D."/>
            <person name="Eisen J.A."/>
            <person name="Darling A.E."/>
            <person name="Facciotti M.T."/>
        </authorList>
    </citation>
    <scope>NUCLEOTIDE SEQUENCE [LARGE SCALE GENOMIC DNA]</scope>
    <source>
        <strain evidence="1 2">DSM 18795</strain>
    </source>
</reference>
<protein>
    <submittedName>
        <fullName evidence="1">Uncharacterized protein</fullName>
    </submittedName>
</protein>
<proteinExistence type="predicted"/>
<sequence length="102" mass="11742">MSSSSLHLLRKHSEYVLLEKRVPNLFNRFEVEFPAEMVQNGVLVRRVFTVLAECRDRGPVGARADEDLIDVFSINLSIIAQTERNFLVNRVDEEVKELVLVD</sequence>
<name>L9Y411_9EURY</name>
<comment type="caution">
    <text evidence="1">The sequence shown here is derived from an EMBL/GenBank/DDBJ whole genome shotgun (WGS) entry which is preliminary data.</text>
</comment>
<gene>
    <name evidence="1" type="ORF">C492_00025</name>
</gene>
<accession>L9Y411</accession>
<dbReference type="AlphaFoldDB" id="L9Y411"/>
<organism evidence="1 2">
    <name type="scientific">Natronococcus jeotgali DSM 18795</name>
    <dbReference type="NCBI Taxonomy" id="1227498"/>
    <lineage>
        <taxon>Archaea</taxon>
        <taxon>Methanobacteriati</taxon>
        <taxon>Methanobacteriota</taxon>
        <taxon>Stenosarchaea group</taxon>
        <taxon>Halobacteria</taxon>
        <taxon>Halobacteriales</taxon>
        <taxon>Natrialbaceae</taxon>
        <taxon>Natronococcus</taxon>
    </lineage>
</organism>
<dbReference type="Proteomes" id="UP000011531">
    <property type="component" value="Unassembled WGS sequence"/>
</dbReference>
<dbReference type="EMBL" id="AOIA01000003">
    <property type="protein sequence ID" value="ELY67603.1"/>
    <property type="molecule type" value="Genomic_DNA"/>
</dbReference>